<gene>
    <name evidence="6" type="primary">HELZ2_23</name>
    <name evidence="6" type="ORF">OS493_023658</name>
</gene>
<evidence type="ECO:0000256" key="1">
    <source>
        <dbReference type="ARBA" id="ARBA00022741"/>
    </source>
</evidence>
<feature type="domain" description="DNA2/NAM7 helicase helicase" evidence="5">
    <location>
        <begin position="66"/>
        <end position="179"/>
    </location>
</feature>
<dbReference type="EMBL" id="MU826367">
    <property type="protein sequence ID" value="KAJ7378402.1"/>
    <property type="molecule type" value="Genomic_DNA"/>
</dbReference>
<dbReference type="AlphaFoldDB" id="A0A9X0CWB3"/>
<keyword evidence="3 6" id="KW-0347">Helicase</keyword>
<proteinExistence type="predicted"/>
<keyword evidence="1" id="KW-0547">Nucleotide-binding</keyword>
<dbReference type="PANTHER" id="PTHR43788">
    <property type="entry name" value="DNA2/NAM7 HELICASE FAMILY MEMBER"/>
    <property type="match status" value="1"/>
</dbReference>
<dbReference type="GO" id="GO:0016787">
    <property type="term" value="F:hydrolase activity"/>
    <property type="evidence" value="ECO:0007669"/>
    <property type="project" value="UniProtKB-KW"/>
</dbReference>
<protein>
    <submittedName>
        <fullName evidence="6">Helicase</fullName>
    </submittedName>
</protein>
<dbReference type="GO" id="GO:0043139">
    <property type="term" value="F:5'-3' DNA helicase activity"/>
    <property type="evidence" value="ECO:0007669"/>
    <property type="project" value="TreeGrafter"/>
</dbReference>
<keyword evidence="2" id="KW-0378">Hydrolase</keyword>
<dbReference type="GO" id="GO:0005524">
    <property type="term" value="F:ATP binding"/>
    <property type="evidence" value="ECO:0007669"/>
    <property type="project" value="UniProtKB-KW"/>
</dbReference>
<dbReference type="PANTHER" id="PTHR43788:SF16">
    <property type="entry name" value="HELICASE WITH ZINC FINGER 2"/>
    <property type="match status" value="1"/>
</dbReference>
<evidence type="ECO:0000259" key="5">
    <source>
        <dbReference type="Pfam" id="PF13086"/>
    </source>
</evidence>
<organism evidence="6 7">
    <name type="scientific">Desmophyllum pertusum</name>
    <dbReference type="NCBI Taxonomy" id="174260"/>
    <lineage>
        <taxon>Eukaryota</taxon>
        <taxon>Metazoa</taxon>
        <taxon>Cnidaria</taxon>
        <taxon>Anthozoa</taxon>
        <taxon>Hexacorallia</taxon>
        <taxon>Scleractinia</taxon>
        <taxon>Caryophylliina</taxon>
        <taxon>Caryophylliidae</taxon>
        <taxon>Desmophyllum</taxon>
    </lineage>
</organism>
<dbReference type="Gene3D" id="3.40.50.300">
    <property type="entry name" value="P-loop containing nucleotide triphosphate hydrolases"/>
    <property type="match status" value="1"/>
</dbReference>
<keyword evidence="4" id="KW-0067">ATP-binding</keyword>
<keyword evidence="7" id="KW-1185">Reference proteome</keyword>
<name>A0A9X0CWB3_9CNID</name>
<evidence type="ECO:0000256" key="3">
    <source>
        <dbReference type="ARBA" id="ARBA00022806"/>
    </source>
</evidence>
<dbReference type="InterPro" id="IPR027417">
    <property type="entry name" value="P-loop_NTPase"/>
</dbReference>
<dbReference type="Pfam" id="PF13086">
    <property type="entry name" value="AAA_11"/>
    <property type="match status" value="1"/>
</dbReference>
<accession>A0A9X0CWB3</accession>
<evidence type="ECO:0000313" key="7">
    <source>
        <dbReference type="Proteomes" id="UP001163046"/>
    </source>
</evidence>
<reference evidence="6" key="1">
    <citation type="submission" date="2023-01" db="EMBL/GenBank/DDBJ databases">
        <title>Genome assembly of the deep-sea coral Lophelia pertusa.</title>
        <authorList>
            <person name="Herrera S."/>
            <person name="Cordes E."/>
        </authorList>
    </citation>
    <scope>NUCLEOTIDE SEQUENCE</scope>
    <source>
        <strain evidence="6">USNM1676648</strain>
        <tissue evidence="6">Polyp</tissue>
    </source>
</reference>
<dbReference type="OrthoDB" id="2285229at2759"/>
<evidence type="ECO:0000256" key="2">
    <source>
        <dbReference type="ARBA" id="ARBA00022801"/>
    </source>
</evidence>
<dbReference type="InterPro" id="IPR041677">
    <property type="entry name" value="DNA2/NAM7_AAA_11"/>
</dbReference>
<dbReference type="InterPro" id="IPR050534">
    <property type="entry name" value="Coronavir_polyprotein_1ab"/>
</dbReference>
<comment type="caution">
    <text evidence="6">The sequence shown here is derived from an EMBL/GenBank/DDBJ whole genome shotgun (WGS) entry which is preliminary data.</text>
</comment>
<dbReference type="Proteomes" id="UP001163046">
    <property type="component" value="Unassembled WGS sequence"/>
</dbReference>
<evidence type="ECO:0000313" key="6">
    <source>
        <dbReference type="EMBL" id="KAJ7378402.1"/>
    </source>
</evidence>
<sequence>MIAVKEALSEPFTLIQGPPEYLLRIPDLKVLRVYSDQVEQKEFPIPNKLKPARATRSDQELKISSDKIRSVSLHHVIRGPECPYSLELRQFEEGFTHDKAKGEIISRKEVEEYRKVIGLAEKWALQESGVQIVLCTCATSGSPRITTSCDNFQQGIVDECGMCMEPESLVPITCSGARQVVSDW</sequence>
<evidence type="ECO:0000256" key="4">
    <source>
        <dbReference type="ARBA" id="ARBA00022840"/>
    </source>
</evidence>